<sequence>MDVDSFGVWPPKLGYLEIGRLKKFISKFGPQNFPPSLVDLLLIGGSAEEDDVTSGSQLSHMLPSSLTRLHLWGFKKLESVSKGLQHLTSLQHLSIHDCPKMKDLPEELLPSLSSLEISVFTYELEEKTSRRGSYWPLISYIPYVNIG</sequence>
<dbReference type="Gene3D" id="3.80.10.10">
    <property type="entry name" value="Ribonuclease Inhibitor"/>
    <property type="match status" value="1"/>
</dbReference>
<organism evidence="1 2">
    <name type="scientific">Artemisia annua</name>
    <name type="common">Sweet wormwood</name>
    <dbReference type="NCBI Taxonomy" id="35608"/>
    <lineage>
        <taxon>Eukaryota</taxon>
        <taxon>Viridiplantae</taxon>
        <taxon>Streptophyta</taxon>
        <taxon>Embryophyta</taxon>
        <taxon>Tracheophyta</taxon>
        <taxon>Spermatophyta</taxon>
        <taxon>Magnoliopsida</taxon>
        <taxon>eudicotyledons</taxon>
        <taxon>Gunneridae</taxon>
        <taxon>Pentapetalae</taxon>
        <taxon>asterids</taxon>
        <taxon>campanulids</taxon>
        <taxon>Asterales</taxon>
        <taxon>Asteraceae</taxon>
        <taxon>Asteroideae</taxon>
        <taxon>Anthemideae</taxon>
        <taxon>Artemisiinae</taxon>
        <taxon>Artemisia</taxon>
    </lineage>
</organism>
<dbReference type="AlphaFoldDB" id="A0A2U1KAE7"/>
<dbReference type="Proteomes" id="UP000245207">
    <property type="component" value="Unassembled WGS sequence"/>
</dbReference>
<name>A0A2U1KAE7_ARTAN</name>
<reference evidence="1 2" key="1">
    <citation type="journal article" date="2018" name="Mol. Plant">
        <title>The genome of Artemisia annua provides insight into the evolution of Asteraceae family and artemisinin biosynthesis.</title>
        <authorList>
            <person name="Shen Q."/>
            <person name="Zhang L."/>
            <person name="Liao Z."/>
            <person name="Wang S."/>
            <person name="Yan T."/>
            <person name="Shi P."/>
            <person name="Liu M."/>
            <person name="Fu X."/>
            <person name="Pan Q."/>
            <person name="Wang Y."/>
            <person name="Lv Z."/>
            <person name="Lu X."/>
            <person name="Zhang F."/>
            <person name="Jiang W."/>
            <person name="Ma Y."/>
            <person name="Chen M."/>
            <person name="Hao X."/>
            <person name="Li L."/>
            <person name="Tang Y."/>
            <person name="Lv G."/>
            <person name="Zhou Y."/>
            <person name="Sun X."/>
            <person name="Brodelius P.E."/>
            <person name="Rose J.K.C."/>
            <person name="Tang K."/>
        </authorList>
    </citation>
    <scope>NUCLEOTIDE SEQUENCE [LARGE SCALE GENOMIC DNA]</scope>
    <source>
        <strain evidence="2">cv. Huhao1</strain>
        <tissue evidence="1">Leaf</tissue>
    </source>
</reference>
<gene>
    <name evidence="1" type="ORF">CTI12_AA625920</name>
</gene>
<comment type="caution">
    <text evidence="1">The sequence shown here is derived from an EMBL/GenBank/DDBJ whole genome shotgun (WGS) entry which is preliminary data.</text>
</comment>
<keyword evidence="2" id="KW-1185">Reference proteome</keyword>
<dbReference type="InterPro" id="IPR032675">
    <property type="entry name" value="LRR_dom_sf"/>
</dbReference>
<evidence type="ECO:0000313" key="1">
    <source>
        <dbReference type="EMBL" id="PWA31105.1"/>
    </source>
</evidence>
<dbReference type="OrthoDB" id="26890at2759"/>
<dbReference type="SUPFAM" id="SSF52058">
    <property type="entry name" value="L domain-like"/>
    <property type="match status" value="1"/>
</dbReference>
<dbReference type="EMBL" id="PKPP01026015">
    <property type="protein sequence ID" value="PWA31105.1"/>
    <property type="molecule type" value="Genomic_DNA"/>
</dbReference>
<proteinExistence type="predicted"/>
<evidence type="ECO:0000313" key="2">
    <source>
        <dbReference type="Proteomes" id="UP000245207"/>
    </source>
</evidence>
<accession>A0A2U1KAE7</accession>
<protein>
    <submittedName>
        <fullName evidence="1">NB-ARC domains-containing protein</fullName>
    </submittedName>
</protein>